<keyword evidence="9 19" id="KW-0808">Transferase</keyword>
<evidence type="ECO:0000256" key="2">
    <source>
        <dbReference type="ARBA" id="ARBA00004651"/>
    </source>
</evidence>
<feature type="transmembrane region" description="Helical" evidence="19">
    <location>
        <begin position="60"/>
        <end position="80"/>
    </location>
</feature>
<comment type="pathway">
    <text evidence="3 19">Cofactor biosynthesis; adenosylcobalamin biosynthesis; adenosylcobalamin from cob(II)yrinate a,c-diamide: step 7/7.</text>
</comment>
<dbReference type="EMBL" id="DYVF01000027">
    <property type="protein sequence ID" value="HJG30474.1"/>
    <property type="molecule type" value="Genomic_DNA"/>
</dbReference>
<evidence type="ECO:0000256" key="15">
    <source>
        <dbReference type="ARBA" id="ARBA00032605"/>
    </source>
</evidence>
<evidence type="ECO:0000256" key="1">
    <source>
        <dbReference type="ARBA" id="ARBA00001946"/>
    </source>
</evidence>
<comment type="cofactor">
    <cofactor evidence="1 19">
        <name>Mg(2+)</name>
        <dbReference type="ChEBI" id="CHEBI:18420"/>
    </cofactor>
</comment>
<evidence type="ECO:0000256" key="12">
    <source>
        <dbReference type="ARBA" id="ARBA00022989"/>
    </source>
</evidence>
<feature type="transmembrane region" description="Helical" evidence="19">
    <location>
        <begin position="110"/>
        <end position="132"/>
    </location>
</feature>
<evidence type="ECO:0000256" key="18">
    <source>
        <dbReference type="ARBA" id="ARBA00049504"/>
    </source>
</evidence>
<dbReference type="PANTHER" id="PTHR34148">
    <property type="entry name" value="ADENOSYLCOBINAMIDE-GDP RIBAZOLETRANSFERASE"/>
    <property type="match status" value="1"/>
</dbReference>
<comment type="subcellular location">
    <subcellularLocation>
        <location evidence="2 19">Cell membrane</location>
        <topology evidence="2 19">Multi-pass membrane protein</topology>
    </subcellularLocation>
</comment>
<evidence type="ECO:0000256" key="8">
    <source>
        <dbReference type="ARBA" id="ARBA00022573"/>
    </source>
</evidence>
<dbReference type="GO" id="GO:0008818">
    <property type="term" value="F:cobalamin 5'-phosphate synthase activity"/>
    <property type="evidence" value="ECO:0007669"/>
    <property type="project" value="UniProtKB-UniRule"/>
</dbReference>
<name>A0A921LR01_9ACTN</name>
<comment type="function">
    <text evidence="14 19">Joins adenosylcobinamide-GDP and alpha-ribazole to generate adenosylcobalamin (Ado-cobalamin). Also synthesizes adenosylcobalamin 5'-phosphate from adenosylcobinamide-GDP and alpha-ribazole 5'-phosphate.</text>
</comment>
<comment type="similarity">
    <text evidence="4 19">Belongs to the CobS family.</text>
</comment>
<protein>
    <recommendedName>
        <fullName evidence="6 19">Adenosylcobinamide-GDP ribazoletransferase</fullName>
        <ecNumber evidence="5 19">2.7.8.26</ecNumber>
    </recommendedName>
    <alternativeName>
        <fullName evidence="16 19">Cobalamin synthase</fullName>
    </alternativeName>
    <alternativeName>
        <fullName evidence="15 19">Cobalamin-5'-phosphate synthase</fullName>
    </alternativeName>
</protein>
<evidence type="ECO:0000256" key="13">
    <source>
        <dbReference type="ARBA" id="ARBA00023136"/>
    </source>
</evidence>
<evidence type="ECO:0000256" key="9">
    <source>
        <dbReference type="ARBA" id="ARBA00022679"/>
    </source>
</evidence>
<dbReference type="GO" id="GO:0051073">
    <property type="term" value="F:adenosylcobinamide-GDP ribazoletransferase activity"/>
    <property type="evidence" value="ECO:0007669"/>
    <property type="project" value="UniProtKB-UniRule"/>
</dbReference>
<dbReference type="AlphaFoldDB" id="A0A921LR01"/>
<keyword evidence="7 19" id="KW-1003">Cell membrane</keyword>
<dbReference type="InterPro" id="IPR003805">
    <property type="entry name" value="CobS"/>
</dbReference>
<evidence type="ECO:0000256" key="4">
    <source>
        <dbReference type="ARBA" id="ARBA00010561"/>
    </source>
</evidence>
<comment type="catalytic activity">
    <reaction evidence="18 19">
        <text>alpha-ribazole 5'-phosphate + adenosylcob(III)inamide-GDP = adenosylcob(III)alamin 5'-phosphate + GMP + H(+)</text>
        <dbReference type="Rhea" id="RHEA:23560"/>
        <dbReference type="ChEBI" id="CHEBI:15378"/>
        <dbReference type="ChEBI" id="CHEBI:57918"/>
        <dbReference type="ChEBI" id="CHEBI:58115"/>
        <dbReference type="ChEBI" id="CHEBI:60487"/>
        <dbReference type="ChEBI" id="CHEBI:60493"/>
        <dbReference type="EC" id="2.7.8.26"/>
    </reaction>
</comment>
<comment type="catalytic activity">
    <reaction evidence="17 19">
        <text>alpha-ribazole + adenosylcob(III)inamide-GDP = adenosylcob(III)alamin + GMP + H(+)</text>
        <dbReference type="Rhea" id="RHEA:16049"/>
        <dbReference type="ChEBI" id="CHEBI:10329"/>
        <dbReference type="ChEBI" id="CHEBI:15378"/>
        <dbReference type="ChEBI" id="CHEBI:18408"/>
        <dbReference type="ChEBI" id="CHEBI:58115"/>
        <dbReference type="ChEBI" id="CHEBI:60487"/>
        <dbReference type="EC" id="2.7.8.26"/>
    </reaction>
</comment>
<dbReference type="GO" id="GO:0009236">
    <property type="term" value="P:cobalamin biosynthetic process"/>
    <property type="evidence" value="ECO:0007669"/>
    <property type="project" value="UniProtKB-UniRule"/>
</dbReference>
<dbReference type="EC" id="2.7.8.26" evidence="5 19"/>
<evidence type="ECO:0000256" key="17">
    <source>
        <dbReference type="ARBA" id="ARBA00048623"/>
    </source>
</evidence>
<evidence type="ECO:0000256" key="14">
    <source>
        <dbReference type="ARBA" id="ARBA00025228"/>
    </source>
</evidence>
<feature type="transmembrane region" description="Helical" evidence="19">
    <location>
        <begin position="186"/>
        <end position="216"/>
    </location>
</feature>
<gene>
    <name evidence="19" type="primary">cobS</name>
    <name evidence="20" type="ORF">K8U80_03650</name>
</gene>
<dbReference type="GO" id="GO:0005886">
    <property type="term" value="C:plasma membrane"/>
    <property type="evidence" value="ECO:0007669"/>
    <property type="project" value="UniProtKB-SubCell"/>
</dbReference>
<evidence type="ECO:0000256" key="16">
    <source>
        <dbReference type="ARBA" id="ARBA00032853"/>
    </source>
</evidence>
<proteinExistence type="inferred from homology"/>
<evidence type="ECO:0000256" key="3">
    <source>
        <dbReference type="ARBA" id="ARBA00004663"/>
    </source>
</evidence>
<evidence type="ECO:0000256" key="7">
    <source>
        <dbReference type="ARBA" id="ARBA00022475"/>
    </source>
</evidence>
<organism evidence="20 21">
    <name type="scientific">Collinsella ihumii</name>
    <dbReference type="NCBI Taxonomy" id="1720204"/>
    <lineage>
        <taxon>Bacteria</taxon>
        <taxon>Bacillati</taxon>
        <taxon>Actinomycetota</taxon>
        <taxon>Coriobacteriia</taxon>
        <taxon>Coriobacteriales</taxon>
        <taxon>Coriobacteriaceae</taxon>
        <taxon>Collinsella</taxon>
    </lineage>
</organism>
<reference evidence="20" key="1">
    <citation type="journal article" date="2021" name="PeerJ">
        <title>Extensive microbial diversity within the chicken gut microbiome revealed by metagenomics and culture.</title>
        <authorList>
            <person name="Gilroy R."/>
            <person name="Ravi A."/>
            <person name="Getino M."/>
            <person name="Pursley I."/>
            <person name="Horton D.L."/>
            <person name="Alikhan N.F."/>
            <person name="Baker D."/>
            <person name="Gharbi K."/>
            <person name="Hall N."/>
            <person name="Watson M."/>
            <person name="Adriaenssens E.M."/>
            <person name="Foster-Nyarko E."/>
            <person name="Jarju S."/>
            <person name="Secka A."/>
            <person name="Antonio M."/>
            <person name="Oren A."/>
            <person name="Chaudhuri R.R."/>
            <person name="La Ragione R."/>
            <person name="Hildebrand F."/>
            <person name="Pallen M.J."/>
        </authorList>
    </citation>
    <scope>NUCLEOTIDE SEQUENCE</scope>
    <source>
        <strain evidence="20">ChiGjej2B2-7701</strain>
    </source>
</reference>
<evidence type="ECO:0000313" key="20">
    <source>
        <dbReference type="EMBL" id="HJG30474.1"/>
    </source>
</evidence>
<keyword evidence="10 19" id="KW-0812">Transmembrane</keyword>
<evidence type="ECO:0000256" key="10">
    <source>
        <dbReference type="ARBA" id="ARBA00022692"/>
    </source>
</evidence>
<evidence type="ECO:0000256" key="5">
    <source>
        <dbReference type="ARBA" id="ARBA00013200"/>
    </source>
</evidence>
<evidence type="ECO:0000256" key="6">
    <source>
        <dbReference type="ARBA" id="ARBA00015850"/>
    </source>
</evidence>
<sequence length="256" mass="26339">MRAVPSLAAAFATFSRVPVPQRLLDRADWTGGALAALPAVGAVQGLVSGAWLLAAHALGVPAPVVAAVLVALPFAVNGGIHMDGFSDVADARSSHAARERKLEIMKDPHIGAFGVMAIVLYLLMQFSLFACWGPREGAALALVPLCALSRALGALSVVTLPHARPEGMAAALAGDDSRERASRRALIVQAVLAAVLLVVLAGARGACAAALALALFAAHRRRCLVEFGGITGDLAGWYIQVSELVMEAAIVLGGLF</sequence>
<feature type="transmembrane region" description="Helical" evidence="19">
    <location>
        <begin position="139"/>
        <end position="158"/>
    </location>
</feature>
<evidence type="ECO:0000313" key="21">
    <source>
        <dbReference type="Proteomes" id="UP000746751"/>
    </source>
</evidence>
<reference evidence="20" key="2">
    <citation type="submission" date="2021-09" db="EMBL/GenBank/DDBJ databases">
        <authorList>
            <person name="Gilroy R."/>
        </authorList>
    </citation>
    <scope>NUCLEOTIDE SEQUENCE</scope>
    <source>
        <strain evidence="20">ChiGjej2B2-7701</strain>
    </source>
</reference>
<keyword evidence="13 19" id="KW-0472">Membrane</keyword>
<dbReference type="HAMAP" id="MF_00719">
    <property type="entry name" value="CobS"/>
    <property type="match status" value="1"/>
</dbReference>
<comment type="caution">
    <text evidence="20">The sequence shown here is derived from an EMBL/GenBank/DDBJ whole genome shotgun (WGS) entry which is preliminary data.</text>
</comment>
<accession>A0A921LR01</accession>
<keyword evidence="11 19" id="KW-0460">Magnesium</keyword>
<keyword evidence="8 19" id="KW-0169">Cobalamin biosynthesis</keyword>
<dbReference type="PANTHER" id="PTHR34148:SF1">
    <property type="entry name" value="ADENOSYLCOBINAMIDE-GDP RIBAZOLETRANSFERASE"/>
    <property type="match status" value="1"/>
</dbReference>
<evidence type="ECO:0000256" key="11">
    <source>
        <dbReference type="ARBA" id="ARBA00022842"/>
    </source>
</evidence>
<evidence type="ECO:0000256" key="19">
    <source>
        <dbReference type="HAMAP-Rule" id="MF_00719"/>
    </source>
</evidence>
<dbReference type="Proteomes" id="UP000746751">
    <property type="component" value="Unassembled WGS sequence"/>
</dbReference>
<dbReference type="Pfam" id="PF02654">
    <property type="entry name" value="CobS"/>
    <property type="match status" value="1"/>
</dbReference>
<keyword evidence="12 19" id="KW-1133">Transmembrane helix</keyword>
<feature type="transmembrane region" description="Helical" evidence="19">
    <location>
        <begin position="32"/>
        <end position="53"/>
    </location>
</feature>